<keyword evidence="3" id="KW-1185">Reference proteome</keyword>
<feature type="compositionally biased region" description="Low complexity" evidence="1">
    <location>
        <begin position="105"/>
        <end position="118"/>
    </location>
</feature>
<feature type="region of interest" description="Disordered" evidence="1">
    <location>
        <begin position="79"/>
        <end position="158"/>
    </location>
</feature>
<evidence type="ECO:0000256" key="1">
    <source>
        <dbReference type="SAM" id="MobiDB-lite"/>
    </source>
</evidence>
<dbReference type="SUPFAM" id="SSF52540">
    <property type="entry name" value="P-loop containing nucleoside triphosphate hydrolases"/>
    <property type="match status" value="1"/>
</dbReference>
<reference evidence="3" key="1">
    <citation type="submission" date="2015-07" db="EMBL/GenBank/DDBJ databases">
        <title>Complete Genome of Thermincola ferriacetica strain Z-0001T.</title>
        <authorList>
            <person name="Lusk B."/>
            <person name="Badalamenti J.P."/>
            <person name="Parameswaran P."/>
            <person name="Bond D.R."/>
            <person name="Torres C.I."/>
        </authorList>
    </citation>
    <scope>NUCLEOTIDE SEQUENCE [LARGE SCALE GENOMIC DNA]</scope>
    <source>
        <strain evidence="3">Z-0001</strain>
    </source>
</reference>
<feature type="region of interest" description="Disordered" evidence="1">
    <location>
        <begin position="239"/>
        <end position="305"/>
    </location>
</feature>
<feature type="compositionally biased region" description="Low complexity" evidence="1">
    <location>
        <begin position="131"/>
        <end position="144"/>
    </location>
</feature>
<accession>A0A0L6W495</accession>
<dbReference type="InterPro" id="IPR027417">
    <property type="entry name" value="P-loop_NTPase"/>
</dbReference>
<dbReference type="EMBL" id="LGTE01000004">
    <property type="protein sequence ID" value="KNZ70355.1"/>
    <property type="molecule type" value="Genomic_DNA"/>
</dbReference>
<dbReference type="RefSeq" id="WP_052217066.1">
    <property type="nucleotide sequence ID" value="NZ_LGTE01000004.1"/>
</dbReference>
<evidence type="ECO:0000313" key="2">
    <source>
        <dbReference type="EMBL" id="KNZ70355.1"/>
    </source>
</evidence>
<evidence type="ECO:0000313" key="3">
    <source>
        <dbReference type="Proteomes" id="UP000037175"/>
    </source>
</evidence>
<gene>
    <name evidence="2" type="ORF">Tfer_0916</name>
</gene>
<dbReference type="AlphaFoldDB" id="A0A0L6W495"/>
<organism evidence="2 3">
    <name type="scientific">Thermincola ferriacetica</name>
    <dbReference type="NCBI Taxonomy" id="281456"/>
    <lineage>
        <taxon>Bacteria</taxon>
        <taxon>Bacillati</taxon>
        <taxon>Bacillota</taxon>
        <taxon>Clostridia</taxon>
        <taxon>Eubacteriales</taxon>
        <taxon>Thermincolaceae</taxon>
        <taxon>Thermincola</taxon>
    </lineage>
</organism>
<dbReference type="Proteomes" id="UP000037175">
    <property type="component" value="Unassembled WGS sequence"/>
</dbReference>
<proteinExistence type="predicted"/>
<dbReference type="Gene3D" id="3.40.50.300">
    <property type="entry name" value="P-loop containing nucleotide triphosphate hydrolases"/>
    <property type="match status" value="1"/>
</dbReference>
<name>A0A0L6W495_9FIRM</name>
<comment type="caution">
    <text evidence="2">The sequence shown here is derived from an EMBL/GenBank/DDBJ whole genome shotgun (WGS) entry which is preliminary data.</text>
</comment>
<protein>
    <submittedName>
        <fullName evidence="2">CobQ/CobB/MinD/ParA nucleotide binding domain protein</fullName>
    </submittedName>
</protein>
<sequence length="625" mass="66927">MKILLITNDYDLIGKAQQTEHSVISTTTISGATDLLKQHNFDMIALGVPYCDLPDIEAGFKKKYKKVIKIRGKDFIIPGDDKAEASKTSEQQSLQPPAPSRAGAQQVQTTVQPVQPKQPEARPPEQPRTVAQLQAAPQKPAAEPVRTEPVTAGSKPPSDLLRSCRQILLISQNRETIVAVREGPHGGKTTVAVSQASAKQIMTGKPVDLVIFDLNETPAFDYGCPVIRLGTDIPVSDLSEPQEKLREDNQEETWAEKPGGTSGGKPVEEKSGTLTEPVPEKQAEPEPAPVPEEPGAPAADNSVPVPETRNTVAAALADEGPPKARTQPGQTESDILLDSDLFEYAVGPAPLVVGDDEEAGQADEGEGLLGHLERLTQTAKRQINEITGTAAKAGGIGSILGGTVKNLRKPGKKQQKVKKIYQHVIGITGTKGGLGRTTLALDMAQELSRDASVLIIDLNFQAGGSDLSYLAGLPQVPNFLTFRSEKLLQEAVCWCGGISILQPPPCDALQAKLEPSDVEFAVGEAVRNYDVIIIDLPATEDAVCAAARQQVTATVIMTSGSMTEVNRLLKKVEQWPRPVVVVNGSNEAKAENHIQTATCWLLPKKNSSDYRSVVEALAESIITSR</sequence>